<reference evidence="2 3" key="1">
    <citation type="submission" date="2020-04" db="EMBL/GenBank/DDBJ databases">
        <title>Plant Genome Project.</title>
        <authorList>
            <person name="Zhang R.-G."/>
        </authorList>
    </citation>
    <scope>NUCLEOTIDE SEQUENCE [LARGE SCALE GENOMIC DNA]</scope>
    <source>
        <strain evidence="2">YNK0</strain>
        <tissue evidence="2">Leaf</tissue>
    </source>
</reference>
<accession>A0A835D7K2</accession>
<evidence type="ECO:0000313" key="2">
    <source>
        <dbReference type="EMBL" id="KAF8393723.1"/>
    </source>
</evidence>
<proteinExistence type="predicted"/>
<protein>
    <recommendedName>
        <fullName evidence="4">Protein kinase domain-containing protein</fullName>
    </recommendedName>
</protein>
<dbReference type="EMBL" id="JABCRI010000014">
    <property type="protein sequence ID" value="KAF8393723.1"/>
    <property type="molecule type" value="Genomic_DNA"/>
</dbReference>
<dbReference type="InterPro" id="IPR011009">
    <property type="entry name" value="Kinase-like_dom_sf"/>
</dbReference>
<dbReference type="SUPFAM" id="SSF56112">
    <property type="entry name" value="Protein kinase-like (PK-like)"/>
    <property type="match status" value="1"/>
</dbReference>
<evidence type="ECO:0000256" key="1">
    <source>
        <dbReference type="SAM" id="SignalP"/>
    </source>
</evidence>
<dbReference type="OrthoDB" id="2158884at2759"/>
<gene>
    <name evidence="2" type="ORF">HHK36_019921</name>
</gene>
<dbReference type="Proteomes" id="UP000655225">
    <property type="component" value="Unassembled WGS sequence"/>
</dbReference>
<sequence length="82" mass="9555">MCWIYISLLHLVHLSHSDKKNGVKILVSGGVHKFVGTEGMHLLPTYERLGKIFSKVDVRNWCFQALSYMHQHGYFHRYLKPG</sequence>
<feature type="signal peptide" evidence="1">
    <location>
        <begin position="1"/>
        <end position="17"/>
    </location>
</feature>
<keyword evidence="3" id="KW-1185">Reference proteome</keyword>
<organism evidence="2 3">
    <name type="scientific">Tetracentron sinense</name>
    <name type="common">Spur-leaf</name>
    <dbReference type="NCBI Taxonomy" id="13715"/>
    <lineage>
        <taxon>Eukaryota</taxon>
        <taxon>Viridiplantae</taxon>
        <taxon>Streptophyta</taxon>
        <taxon>Embryophyta</taxon>
        <taxon>Tracheophyta</taxon>
        <taxon>Spermatophyta</taxon>
        <taxon>Magnoliopsida</taxon>
        <taxon>Trochodendrales</taxon>
        <taxon>Trochodendraceae</taxon>
        <taxon>Tetracentron</taxon>
    </lineage>
</organism>
<keyword evidence="1" id="KW-0732">Signal</keyword>
<name>A0A835D7K2_TETSI</name>
<comment type="caution">
    <text evidence="2">The sequence shown here is derived from an EMBL/GenBank/DDBJ whole genome shotgun (WGS) entry which is preliminary data.</text>
</comment>
<evidence type="ECO:0008006" key="4">
    <source>
        <dbReference type="Google" id="ProtNLM"/>
    </source>
</evidence>
<dbReference type="AlphaFoldDB" id="A0A835D7K2"/>
<evidence type="ECO:0000313" key="3">
    <source>
        <dbReference type="Proteomes" id="UP000655225"/>
    </source>
</evidence>
<feature type="chain" id="PRO_5033053733" description="Protein kinase domain-containing protein" evidence="1">
    <location>
        <begin position="18"/>
        <end position="82"/>
    </location>
</feature>